<reference evidence="1 2" key="1">
    <citation type="submission" date="2024-03" db="EMBL/GenBank/DDBJ databases">
        <authorList>
            <consortium name="ELIXIR-Norway"/>
            <consortium name="Elixir Norway"/>
        </authorList>
    </citation>
    <scope>NUCLEOTIDE SEQUENCE [LARGE SCALE GENOMIC DNA]</scope>
</reference>
<organism evidence="1 2">
    <name type="scientific">Sphagnum jensenii</name>
    <dbReference type="NCBI Taxonomy" id="128206"/>
    <lineage>
        <taxon>Eukaryota</taxon>
        <taxon>Viridiplantae</taxon>
        <taxon>Streptophyta</taxon>
        <taxon>Embryophyta</taxon>
        <taxon>Bryophyta</taxon>
        <taxon>Sphagnophytina</taxon>
        <taxon>Sphagnopsida</taxon>
        <taxon>Sphagnales</taxon>
        <taxon>Sphagnaceae</taxon>
        <taxon>Sphagnum</taxon>
    </lineage>
</organism>
<name>A0ABP1B6H6_9BRYO</name>
<gene>
    <name evidence="1" type="ORF">CSSPJE1EN2_LOCUS13455</name>
</gene>
<dbReference type="EMBL" id="OZ023703">
    <property type="protein sequence ID" value="CAK9870787.1"/>
    <property type="molecule type" value="Genomic_DNA"/>
</dbReference>
<proteinExistence type="predicted"/>
<evidence type="ECO:0000313" key="2">
    <source>
        <dbReference type="Proteomes" id="UP001497522"/>
    </source>
</evidence>
<sequence>MGRRRSYIKTYKCCLRLPTIEEIEEVELGSSKGDNNQQQQQQQPCSINSEVVVMQDSAAVHHDSLQGPDGDEFEESCREGGTWPIQGYALLRTKLAKLQEMKETLQPPARQLVEKMKDTCEDMMVFVTTKTVQQCRAVQLVWGNHQFFKNQLPDFH</sequence>
<protein>
    <submittedName>
        <fullName evidence="1">Uncharacterized protein</fullName>
    </submittedName>
</protein>
<dbReference type="Proteomes" id="UP001497522">
    <property type="component" value="Chromosome 2"/>
</dbReference>
<evidence type="ECO:0000313" key="1">
    <source>
        <dbReference type="EMBL" id="CAK9870787.1"/>
    </source>
</evidence>
<keyword evidence="2" id="KW-1185">Reference proteome</keyword>
<accession>A0ABP1B6H6</accession>